<dbReference type="InterPro" id="IPR050903">
    <property type="entry name" value="Bact_Chemotaxis_MeTrfase"/>
</dbReference>
<name>A0A7Y9IZ80_9BURK</name>
<dbReference type="SUPFAM" id="SSF53335">
    <property type="entry name" value="S-adenosyl-L-methionine-dependent methyltransferases"/>
    <property type="match status" value="1"/>
</dbReference>
<dbReference type="PROSITE" id="PS50123">
    <property type="entry name" value="CHER"/>
    <property type="match status" value="1"/>
</dbReference>
<gene>
    <name evidence="8" type="ORF">FHW18_005005</name>
</gene>
<dbReference type="InterPro" id="IPR036804">
    <property type="entry name" value="CheR_N_sf"/>
</dbReference>
<dbReference type="EMBL" id="JACBYR010000003">
    <property type="protein sequence ID" value="NYE85686.1"/>
    <property type="molecule type" value="Genomic_DNA"/>
</dbReference>
<dbReference type="InterPro" id="IPR000780">
    <property type="entry name" value="CheR_MeTrfase"/>
</dbReference>
<dbReference type="Pfam" id="PF01739">
    <property type="entry name" value="CheR"/>
    <property type="match status" value="1"/>
</dbReference>
<dbReference type="InterPro" id="IPR022642">
    <property type="entry name" value="CheR_C"/>
</dbReference>
<dbReference type="AlphaFoldDB" id="A0A7Y9IZ80"/>
<dbReference type="SUPFAM" id="SSF47757">
    <property type="entry name" value="Chemotaxis receptor methyltransferase CheR, N-terminal domain"/>
    <property type="match status" value="1"/>
</dbReference>
<evidence type="ECO:0000256" key="4">
    <source>
        <dbReference type="ARBA" id="ARBA00022691"/>
    </source>
</evidence>
<sequence>MIPRSPTSTLVQGLAALGESAGATEFAFDTADFDKVRLLLKQHTGIALSEAKRSMVYSRLARRLRATGASTFRAYLDALRSGSPEWEQFVNALTTNLTYFYRESHHFQMLADHFKQRARPGHTQQIWCAAASTGEEVWTIALTAAESFGTLTPPIQIIATDLDTHVLDQARKGVYREDQIAKVPEAQVRRYFVQGPPGTYTVRPELRALVTFRQLNLLDPVWSVRGPFDAIFCRNVLIYFDRATQLKVVSRMAPLMPPDALLFVGHSENFSHGQQAFVLQGKTVYARARQPGAAT</sequence>
<feature type="binding site" evidence="6">
    <location>
        <position position="136"/>
    </location>
    <ligand>
        <name>S-adenosyl-L-methionine</name>
        <dbReference type="ChEBI" id="CHEBI:59789"/>
    </ligand>
</feature>
<dbReference type="PANTHER" id="PTHR24422:SF19">
    <property type="entry name" value="CHEMOTAXIS PROTEIN METHYLTRANSFERASE"/>
    <property type="match status" value="1"/>
</dbReference>
<dbReference type="InterPro" id="IPR022641">
    <property type="entry name" value="CheR_N"/>
</dbReference>
<evidence type="ECO:0000313" key="8">
    <source>
        <dbReference type="EMBL" id="NYE85686.1"/>
    </source>
</evidence>
<reference evidence="8 9" key="1">
    <citation type="submission" date="2020-07" db="EMBL/GenBank/DDBJ databases">
        <title>Genomic Encyclopedia of Type Strains, Phase IV (KMG-V): Genome sequencing to study the core and pangenomes of soil and plant-associated prokaryotes.</title>
        <authorList>
            <person name="Whitman W."/>
        </authorList>
    </citation>
    <scope>NUCLEOTIDE SEQUENCE [LARGE SCALE GENOMIC DNA]</scope>
    <source>
        <strain evidence="8 9">SAS40</strain>
    </source>
</reference>
<dbReference type="Proteomes" id="UP000542125">
    <property type="component" value="Unassembled WGS sequence"/>
</dbReference>
<evidence type="ECO:0000256" key="2">
    <source>
        <dbReference type="ARBA" id="ARBA00022603"/>
    </source>
</evidence>
<feature type="binding site" evidence="6">
    <location>
        <begin position="216"/>
        <end position="217"/>
    </location>
    <ligand>
        <name>S-adenosyl-L-methionine</name>
        <dbReference type="ChEBI" id="CHEBI:59789"/>
    </ligand>
</feature>
<comment type="caution">
    <text evidence="8">The sequence shown here is derived from an EMBL/GenBank/DDBJ whole genome shotgun (WGS) entry which is preliminary data.</text>
</comment>
<dbReference type="GO" id="GO:0032259">
    <property type="term" value="P:methylation"/>
    <property type="evidence" value="ECO:0007669"/>
    <property type="project" value="UniProtKB-KW"/>
</dbReference>
<evidence type="ECO:0000259" key="7">
    <source>
        <dbReference type="PROSITE" id="PS50123"/>
    </source>
</evidence>
<feature type="binding site" evidence="6">
    <location>
        <position position="161"/>
    </location>
    <ligand>
        <name>S-adenosyl-L-methionine</name>
        <dbReference type="ChEBI" id="CHEBI:59789"/>
    </ligand>
</feature>
<keyword evidence="9" id="KW-1185">Reference proteome</keyword>
<evidence type="ECO:0000256" key="1">
    <source>
        <dbReference type="ARBA" id="ARBA00001541"/>
    </source>
</evidence>
<feature type="binding site" evidence="6">
    <location>
        <position position="96"/>
    </location>
    <ligand>
        <name>S-adenosyl-L-methionine</name>
        <dbReference type="ChEBI" id="CHEBI:59789"/>
    </ligand>
</feature>
<evidence type="ECO:0000256" key="5">
    <source>
        <dbReference type="PIRNR" id="PIRNR000410"/>
    </source>
</evidence>
<feature type="domain" description="CheR-type methyltransferase" evidence="7">
    <location>
        <begin position="21"/>
        <end position="290"/>
    </location>
</feature>
<dbReference type="Gene3D" id="3.40.50.150">
    <property type="entry name" value="Vaccinia Virus protein VP39"/>
    <property type="match status" value="1"/>
</dbReference>
<dbReference type="InterPro" id="IPR026024">
    <property type="entry name" value="Chemotaxis_MeTrfase_CheR"/>
</dbReference>
<keyword evidence="4 5" id="KW-0949">S-adenosyl-L-methionine</keyword>
<dbReference type="InterPro" id="IPR029063">
    <property type="entry name" value="SAM-dependent_MTases_sf"/>
</dbReference>
<dbReference type="Pfam" id="PF03705">
    <property type="entry name" value="CheR_N"/>
    <property type="match status" value="1"/>
</dbReference>
<evidence type="ECO:0000256" key="3">
    <source>
        <dbReference type="ARBA" id="ARBA00022679"/>
    </source>
</evidence>
<organism evidence="8 9">
    <name type="scientific">Pigmentiphaga litoralis</name>
    <dbReference type="NCBI Taxonomy" id="516702"/>
    <lineage>
        <taxon>Bacteria</taxon>
        <taxon>Pseudomonadati</taxon>
        <taxon>Pseudomonadota</taxon>
        <taxon>Betaproteobacteria</taxon>
        <taxon>Burkholderiales</taxon>
        <taxon>Alcaligenaceae</taxon>
        <taxon>Pigmentiphaga</taxon>
    </lineage>
</organism>
<comment type="catalytic activity">
    <reaction evidence="1 5">
        <text>L-glutamyl-[protein] + S-adenosyl-L-methionine = [protein]-L-glutamate 5-O-methyl ester + S-adenosyl-L-homocysteine</text>
        <dbReference type="Rhea" id="RHEA:24452"/>
        <dbReference type="Rhea" id="RHEA-COMP:10208"/>
        <dbReference type="Rhea" id="RHEA-COMP:10311"/>
        <dbReference type="ChEBI" id="CHEBI:29973"/>
        <dbReference type="ChEBI" id="CHEBI:57856"/>
        <dbReference type="ChEBI" id="CHEBI:59789"/>
        <dbReference type="ChEBI" id="CHEBI:82795"/>
        <dbReference type="EC" id="2.1.1.80"/>
    </reaction>
</comment>
<keyword evidence="3 5" id="KW-0808">Transferase</keyword>
<dbReference type="PANTHER" id="PTHR24422">
    <property type="entry name" value="CHEMOTAXIS PROTEIN METHYLTRANSFERASE"/>
    <property type="match status" value="1"/>
</dbReference>
<dbReference type="PRINTS" id="PR00996">
    <property type="entry name" value="CHERMTFRASE"/>
</dbReference>
<dbReference type="PIRSF" id="PIRSF000410">
    <property type="entry name" value="CheR"/>
    <property type="match status" value="1"/>
</dbReference>
<protein>
    <recommendedName>
        <fullName evidence="5">Chemotaxis protein methyltransferase</fullName>
        <ecNumber evidence="5">2.1.1.80</ecNumber>
    </recommendedName>
</protein>
<keyword evidence="2 5" id="KW-0489">Methyltransferase</keyword>
<dbReference type="Gene3D" id="1.10.155.10">
    <property type="entry name" value="Chemotaxis receptor methyltransferase CheR, N-terminal domain"/>
    <property type="match status" value="1"/>
</dbReference>
<feature type="binding site" evidence="6">
    <location>
        <position position="98"/>
    </location>
    <ligand>
        <name>S-adenosyl-L-methionine</name>
        <dbReference type="ChEBI" id="CHEBI:59789"/>
    </ligand>
</feature>
<dbReference type="EC" id="2.1.1.80" evidence="5"/>
<dbReference type="GO" id="GO:0008983">
    <property type="term" value="F:protein-glutamate O-methyltransferase activity"/>
    <property type="evidence" value="ECO:0007669"/>
    <property type="project" value="UniProtKB-EC"/>
</dbReference>
<evidence type="ECO:0000256" key="6">
    <source>
        <dbReference type="PIRSR" id="PIRSR000410-1"/>
    </source>
</evidence>
<dbReference type="SMART" id="SM00138">
    <property type="entry name" value="MeTrc"/>
    <property type="match status" value="1"/>
</dbReference>
<evidence type="ECO:0000313" key="9">
    <source>
        <dbReference type="Proteomes" id="UP000542125"/>
    </source>
</evidence>
<feature type="binding site" evidence="6">
    <location>
        <begin position="234"/>
        <end position="235"/>
    </location>
    <ligand>
        <name>S-adenosyl-L-methionine</name>
        <dbReference type="ChEBI" id="CHEBI:59789"/>
    </ligand>
</feature>
<comment type="function">
    <text evidence="5">Methylation of the membrane-bound methyl-accepting chemotaxis proteins (MCP) to form gamma-glutamyl methyl ester residues in MCP.</text>
</comment>
<accession>A0A7Y9IZ80</accession>
<proteinExistence type="predicted"/>
<feature type="binding site" evidence="6">
    <location>
        <position position="102"/>
    </location>
    <ligand>
        <name>S-adenosyl-L-methionine</name>
        <dbReference type="ChEBI" id="CHEBI:59789"/>
    </ligand>
</feature>